<evidence type="ECO:0000313" key="1">
    <source>
        <dbReference type="EMBL" id="EGY78852.1"/>
    </source>
</evidence>
<proteinExistence type="predicted"/>
<dbReference type="AlphaFoldDB" id="G4CV64"/>
<comment type="caution">
    <text evidence="1">The sequence shown here is derived from an EMBL/GenBank/DDBJ whole genome shotgun (WGS) entry which is preliminary data.</text>
</comment>
<dbReference type="EMBL" id="AGBA01000005">
    <property type="protein sequence ID" value="EGY78852.1"/>
    <property type="molecule type" value="Genomic_DNA"/>
</dbReference>
<gene>
    <name evidence="1" type="ORF">HMPREF9153_0421</name>
</gene>
<organism evidence="1 2">
    <name type="scientific">Cutibacterium avidum ATCC 25577</name>
    <dbReference type="NCBI Taxonomy" id="997355"/>
    <lineage>
        <taxon>Bacteria</taxon>
        <taxon>Bacillati</taxon>
        <taxon>Actinomycetota</taxon>
        <taxon>Actinomycetes</taxon>
        <taxon>Propionibacteriales</taxon>
        <taxon>Propionibacteriaceae</taxon>
        <taxon>Cutibacterium</taxon>
    </lineage>
</organism>
<name>G4CV64_9ACTN</name>
<dbReference type="Proteomes" id="UP000005332">
    <property type="component" value="Unassembled WGS sequence"/>
</dbReference>
<accession>G4CV64</accession>
<dbReference type="HOGENOM" id="CLU_2900567_0_0_11"/>
<protein>
    <submittedName>
        <fullName evidence="1">Uncharacterized protein</fullName>
    </submittedName>
</protein>
<evidence type="ECO:0000313" key="2">
    <source>
        <dbReference type="Proteomes" id="UP000005332"/>
    </source>
</evidence>
<reference evidence="1 2" key="1">
    <citation type="submission" date="2011-06" db="EMBL/GenBank/DDBJ databases">
        <authorList>
            <person name="Muzny D."/>
            <person name="Qin X."/>
            <person name="Deng J."/>
            <person name="Jiang H."/>
            <person name="Liu Y."/>
            <person name="Qu J."/>
            <person name="Song X.-Z."/>
            <person name="Zhang L."/>
            <person name="Thornton R."/>
            <person name="Coyle M."/>
            <person name="Francisco L."/>
            <person name="Jackson L."/>
            <person name="Javaid M."/>
            <person name="Korchina V."/>
            <person name="Kovar C."/>
            <person name="Mata R."/>
            <person name="Mathew T."/>
            <person name="Ngo R."/>
            <person name="Nguyen L."/>
            <person name="Nguyen N."/>
            <person name="Okwuonu G."/>
            <person name="Ongeri F."/>
            <person name="Pham C."/>
            <person name="Simmons D."/>
            <person name="Wilczek-Boney K."/>
            <person name="Hale W."/>
            <person name="Jakkamsetti A."/>
            <person name="Pham P."/>
            <person name="Ruth R."/>
            <person name="San Lucas F."/>
            <person name="Warren J."/>
            <person name="Zhang J."/>
            <person name="Zhao Z."/>
            <person name="Zhou C."/>
            <person name="Zhu D."/>
            <person name="Lee S."/>
            <person name="Bess C."/>
            <person name="Blankenburg K."/>
            <person name="Forbes L."/>
            <person name="Fu Q."/>
            <person name="Gubbala S."/>
            <person name="Hirani K."/>
            <person name="Jayaseelan J.C."/>
            <person name="Lara F."/>
            <person name="Munidasa M."/>
            <person name="Palculict T."/>
            <person name="Patil S."/>
            <person name="Pu L.-L."/>
            <person name="Saada N."/>
            <person name="Tang L."/>
            <person name="Weissenberger G."/>
            <person name="Zhu Y."/>
            <person name="Hemphill L."/>
            <person name="Shang Y."/>
            <person name="Youmans B."/>
            <person name="Ayvaz T."/>
            <person name="Ross M."/>
            <person name="Santibanez J."/>
            <person name="Aqrawi P."/>
            <person name="Gross S."/>
            <person name="Joshi V."/>
            <person name="Fowler G."/>
            <person name="Nazareth L."/>
            <person name="Reid J."/>
            <person name="Worley K."/>
            <person name="Petrosino J."/>
            <person name="Highlander S."/>
            <person name="Gibbs R."/>
        </authorList>
    </citation>
    <scope>NUCLEOTIDE SEQUENCE [LARGE SCALE GENOMIC DNA]</scope>
    <source>
        <strain evidence="1 2">ATCC 25577</strain>
    </source>
</reference>
<sequence length="62" mass="6711">MASVMTWPLAGPLVRYNTGTVSIIPTTARFSRNVPELVLARALQPSATATKPRPDAPSRTYL</sequence>
<keyword evidence="2" id="KW-1185">Reference proteome</keyword>